<dbReference type="NCBIfam" id="NF047607">
    <property type="entry name" value="LBF_2017_Nterm"/>
    <property type="match status" value="1"/>
</dbReference>
<dbReference type="AlphaFoldDB" id="A0A7I0HQK6"/>
<dbReference type="RefSeq" id="WP_135771448.1">
    <property type="nucleotide sequence ID" value="NZ_RQFT01000011.1"/>
</dbReference>
<organism evidence="1 2">
    <name type="scientific">Leptospira bouyouniensis</name>
    <dbReference type="NCBI Taxonomy" id="2484911"/>
    <lineage>
        <taxon>Bacteria</taxon>
        <taxon>Pseudomonadati</taxon>
        <taxon>Spirochaetota</taxon>
        <taxon>Spirochaetia</taxon>
        <taxon>Leptospirales</taxon>
        <taxon>Leptospiraceae</taxon>
        <taxon>Leptospira</taxon>
    </lineage>
</organism>
<gene>
    <name evidence="1" type="ORF">EHQ43_13260</name>
</gene>
<comment type="caution">
    <text evidence="1">The sequence shown here is derived from an EMBL/GenBank/DDBJ whole genome shotgun (WGS) entry which is preliminary data.</text>
</comment>
<evidence type="ECO:0000313" key="2">
    <source>
        <dbReference type="Proteomes" id="UP000297641"/>
    </source>
</evidence>
<proteinExistence type="predicted"/>
<evidence type="ECO:0008006" key="3">
    <source>
        <dbReference type="Google" id="ProtNLM"/>
    </source>
</evidence>
<sequence>MNDWCYQLKYFYLLCIVIGFSNPLVSKQIQFSLVPDRDDIIQYEIELWKTENLEQEIPFRVLSNPGPINLFIPDGYEYFRIRAVAKRKVRGYWTELYQTGQFGKSVKTKEKPIAKVQAKTDVLVPIPTREGASEFYLTTNKIAIVPVTIGKNFRIKFRINGGPWQKDSSPQLNFEKDGSYRLEYQVTNELGVSDGMQVWEFKVDTTPPESSIRFLNPPFFQRGTSFISPKNPLQVFATDTGSGINTIRYRTSCKGAPFTEYYVWNDSSWADIQSNCLDNFRLEISAVDRLGNEEIPKQILFQKMKQD</sequence>
<dbReference type="EMBL" id="RQFT01000011">
    <property type="protein sequence ID" value="TGL04348.1"/>
    <property type="molecule type" value="Genomic_DNA"/>
</dbReference>
<accession>A0A7I0HQK6</accession>
<evidence type="ECO:0000313" key="1">
    <source>
        <dbReference type="EMBL" id="TGL04348.1"/>
    </source>
</evidence>
<name>A0A7I0HQK6_9LEPT</name>
<dbReference type="Proteomes" id="UP000297641">
    <property type="component" value="Unassembled WGS sequence"/>
</dbReference>
<protein>
    <recommendedName>
        <fullName evidence="3">Ig-like domain-containing protein</fullName>
    </recommendedName>
</protein>
<reference evidence="1 2" key="1">
    <citation type="journal article" date="2019" name="PLoS Negl. Trop. Dis.">
        <title>Revisiting the worldwide diversity of Leptospira species in the environment.</title>
        <authorList>
            <person name="Vincent A.T."/>
            <person name="Schiettekatte O."/>
            <person name="Bourhy P."/>
            <person name="Veyrier F.J."/>
            <person name="Picardeau M."/>
        </authorList>
    </citation>
    <scope>NUCLEOTIDE SEQUENCE [LARGE SCALE GENOMIC DNA]</scope>
    <source>
        <strain evidence="1 2">201800273</strain>
    </source>
</reference>
<dbReference type="InterPro" id="IPR058183">
    <property type="entry name" value="LBF_2017-like_N"/>
</dbReference>